<dbReference type="Pfam" id="PF13469">
    <property type="entry name" value="Sulfotransfer_3"/>
    <property type="match status" value="1"/>
</dbReference>
<dbReference type="SUPFAM" id="SSF52540">
    <property type="entry name" value="P-loop containing nucleoside triphosphate hydrolases"/>
    <property type="match status" value="1"/>
</dbReference>
<sequence length="207" mass="22671">MSQVRKRAKRAIQRRTEHLAEALRPAPPATVAPATYVGGSRLVSSPVFVLSAPGSGGELLRGILNRHPGITAPDDLGLPSIKVEPKRGYTEDVMGALGLDRQELEHLLWDRVLHHELGRSGKRIVVDDSPVNVLLWRRISGAWPDARFVFLTREGTGAPEYLQALAEARSALTGLTVRHEDLVRNPAAEARRLCDHLGVAWNPDLLG</sequence>
<reference evidence="2" key="1">
    <citation type="journal article" date="2019" name="Int. J. Syst. Evol. Microbiol.">
        <title>The Global Catalogue of Microorganisms (GCM) 10K type strain sequencing project: providing services to taxonomists for standard genome sequencing and annotation.</title>
        <authorList>
            <consortium name="The Broad Institute Genomics Platform"/>
            <consortium name="The Broad Institute Genome Sequencing Center for Infectious Disease"/>
            <person name="Wu L."/>
            <person name="Ma J."/>
        </authorList>
    </citation>
    <scope>NUCLEOTIDE SEQUENCE [LARGE SCALE GENOMIC DNA]</scope>
    <source>
        <strain evidence="2">JCM 9377</strain>
    </source>
</reference>
<evidence type="ECO:0000313" key="2">
    <source>
        <dbReference type="Proteomes" id="UP001501237"/>
    </source>
</evidence>
<dbReference type="Gene3D" id="3.40.50.300">
    <property type="entry name" value="P-loop containing nucleotide triphosphate hydrolases"/>
    <property type="match status" value="2"/>
</dbReference>
<dbReference type="EMBL" id="BAAAUV010000001">
    <property type="protein sequence ID" value="GAA3192709.1"/>
    <property type="molecule type" value="Genomic_DNA"/>
</dbReference>
<name>A0ABP6PVH7_9ACTN</name>
<organism evidence="1 2">
    <name type="scientific">Actinocorallia longicatena</name>
    <dbReference type="NCBI Taxonomy" id="111803"/>
    <lineage>
        <taxon>Bacteria</taxon>
        <taxon>Bacillati</taxon>
        <taxon>Actinomycetota</taxon>
        <taxon>Actinomycetes</taxon>
        <taxon>Streptosporangiales</taxon>
        <taxon>Thermomonosporaceae</taxon>
        <taxon>Actinocorallia</taxon>
    </lineage>
</organism>
<protein>
    <recommendedName>
        <fullName evidence="3">Sulfotransferase family protein</fullName>
    </recommendedName>
</protein>
<evidence type="ECO:0000313" key="1">
    <source>
        <dbReference type="EMBL" id="GAA3192709.1"/>
    </source>
</evidence>
<proteinExistence type="predicted"/>
<comment type="caution">
    <text evidence="1">The sequence shown here is derived from an EMBL/GenBank/DDBJ whole genome shotgun (WGS) entry which is preliminary data.</text>
</comment>
<evidence type="ECO:0008006" key="3">
    <source>
        <dbReference type="Google" id="ProtNLM"/>
    </source>
</evidence>
<dbReference type="InterPro" id="IPR027417">
    <property type="entry name" value="P-loop_NTPase"/>
</dbReference>
<accession>A0ABP6PVH7</accession>
<dbReference type="Proteomes" id="UP001501237">
    <property type="component" value="Unassembled WGS sequence"/>
</dbReference>
<dbReference type="RefSeq" id="WP_344821156.1">
    <property type="nucleotide sequence ID" value="NZ_BAAAUV010000001.1"/>
</dbReference>
<gene>
    <name evidence="1" type="ORF">GCM10010468_01620</name>
</gene>
<keyword evidence="2" id="KW-1185">Reference proteome</keyword>